<dbReference type="HOGENOM" id="CLU_3190619_0_0_9"/>
<dbReference type="RefSeq" id="WP_002829126.1">
    <property type="nucleotide sequence ID" value="NZ_GG697136.1"/>
</dbReference>
<sequence>MEDIKDLSHRVSTIDQRLEFAKIEQLSRIADELEELNQDGISILHY</sequence>
<comment type="caution">
    <text evidence="1">The sequence shown here is derived from an EMBL/GenBank/DDBJ whole genome shotgun (WGS) entry which is preliminary data.</text>
</comment>
<dbReference type="Proteomes" id="UP000004528">
    <property type="component" value="Unassembled WGS sequence"/>
</dbReference>
<gene>
    <name evidence="1" type="ORF">HMPREF0877_0191</name>
</gene>
<organism evidence="1 2">
    <name type="scientific">Weissella paramesenteroides ATCC 33313</name>
    <dbReference type="NCBI Taxonomy" id="585506"/>
    <lineage>
        <taxon>Bacteria</taxon>
        <taxon>Bacillati</taxon>
        <taxon>Bacillota</taxon>
        <taxon>Bacilli</taxon>
        <taxon>Lactobacillales</taxon>
        <taxon>Lactobacillaceae</taxon>
        <taxon>Weissella</taxon>
    </lineage>
</organism>
<evidence type="ECO:0000313" key="1">
    <source>
        <dbReference type="EMBL" id="EER75680.1"/>
    </source>
</evidence>
<dbReference type="STRING" id="585506.HMPREF0877_0191"/>
<evidence type="ECO:0000313" key="2">
    <source>
        <dbReference type="Proteomes" id="UP000004528"/>
    </source>
</evidence>
<reference evidence="1 2" key="1">
    <citation type="submission" date="2009-04" db="EMBL/GenBank/DDBJ databases">
        <authorList>
            <person name="Qin X."/>
            <person name="Bachman B."/>
            <person name="Battles P."/>
            <person name="Bell A."/>
            <person name="Bess C."/>
            <person name="Bickham C."/>
            <person name="Chaboub L."/>
            <person name="Chen D."/>
            <person name="Coyle M."/>
            <person name="Deiros D.R."/>
            <person name="Dinh H."/>
            <person name="Forbes L."/>
            <person name="Fowler G."/>
            <person name="Francisco L."/>
            <person name="Fu Q."/>
            <person name="Gubbala S."/>
            <person name="Hale W."/>
            <person name="Han Y."/>
            <person name="Hemphill L."/>
            <person name="Highlander S.K."/>
            <person name="Hirani K."/>
            <person name="Hogues M."/>
            <person name="Jackson L."/>
            <person name="Jakkamsetti A."/>
            <person name="Javaid M."/>
            <person name="Jiang H."/>
            <person name="Korchina V."/>
            <person name="Kovar C."/>
            <person name="Lara F."/>
            <person name="Lee S."/>
            <person name="Mata R."/>
            <person name="Mathew T."/>
            <person name="Moen C."/>
            <person name="Morales K."/>
            <person name="Munidasa M."/>
            <person name="Nazareth L."/>
            <person name="Ngo R."/>
            <person name="Nguyen L."/>
            <person name="Okwuonu G."/>
            <person name="Ongeri F."/>
            <person name="Patil S."/>
            <person name="Petrosino J."/>
            <person name="Pham C."/>
            <person name="Pham P."/>
            <person name="Pu L.-L."/>
            <person name="Puazo M."/>
            <person name="Raj R."/>
            <person name="Reid J."/>
            <person name="Rouhana J."/>
            <person name="Saada N."/>
            <person name="Shang Y."/>
            <person name="Simmons D."/>
            <person name="Thornton R."/>
            <person name="Warren J."/>
            <person name="Weissenberger G."/>
            <person name="Zhang J."/>
            <person name="Zhang L."/>
            <person name="Zhou C."/>
            <person name="Zhu D."/>
            <person name="Muzny D."/>
            <person name="Worley K."/>
            <person name="Gibbs R."/>
        </authorList>
    </citation>
    <scope>NUCLEOTIDE SEQUENCE [LARGE SCALE GENOMIC DNA]</scope>
    <source>
        <strain evidence="1 2">ATCC 33313</strain>
    </source>
</reference>
<protein>
    <submittedName>
        <fullName evidence="1">Uncharacterized protein</fullName>
    </submittedName>
</protein>
<proteinExistence type="predicted"/>
<accession>C5R896</accession>
<dbReference type="AlphaFoldDB" id="C5R896"/>
<name>C5R896_WEIPA</name>
<keyword evidence="2" id="KW-1185">Reference proteome</keyword>
<dbReference type="EMBL" id="ACKU01000004">
    <property type="protein sequence ID" value="EER75680.1"/>
    <property type="molecule type" value="Genomic_DNA"/>
</dbReference>